<dbReference type="Proteomes" id="UP000466894">
    <property type="component" value="Chromosome"/>
</dbReference>
<name>A0A7I7PA15_9MYCO</name>
<dbReference type="AlphaFoldDB" id="A0A7I7PA15"/>
<sequence length="89" mass="10024">MGLDGLAQQGKRDFTDLSRAHRRRGAGCIMRFAQVRVAPADPPKTAPFTRLAINPYMFPPGCINGNETRVFRSPARCLLCRTPSHRRRD</sequence>
<evidence type="ECO:0000313" key="1">
    <source>
        <dbReference type="EMBL" id="BBY05427.1"/>
    </source>
</evidence>
<reference evidence="1 2" key="1">
    <citation type="journal article" date="2019" name="Emerg. Microbes Infect.">
        <title>Comprehensive subspecies identification of 175 nontuberculous mycobacteria species based on 7547 genomic profiles.</title>
        <authorList>
            <person name="Matsumoto Y."/>
            <person name="Kinjo T."/>
            <person name="Motooka D."/>
            <person name="Nabeya D."/>
            <person name="Jung N."/>
            <person name="Uechi K."/>
            <person name="Horii T."/>
            <person name="Iida T."/>
            <person name="Fujita J."/>
            <person name="Nakamura S."/>
        </authorList>
    </citation>
    <scope>NUCLEOTIDE SEQUENCE [LARGE SCALE GENOMIC DNA]</scope>
    <source>
        <strain evidence="1 2">JCM 16367</strain>
    </source>
</reference>
<accession>A0A7I7PA15</accession>
<proteinExistence type="predicted"/>
<protein>
    <submittedName>
        <fullName evidence="1">Uncharacterized protein</fullName>
    </submittedName>
</protein>
<gene>
    <name evidence="1" type="ORF">MNVI_07450</name>
</gene>
<dbReference type="KEGG" id="mnv:MNVI_07450"/>
<organism evidence="1 2">
    <name type="scientific">Mycobacterium noviomagense</name>
    <dbReference type="NCBI Taxonomy" id="459858"/>
    <lineage>
        <taxon>Bacteria</taxon>
        <taxon>Bacillati</taxon>
        <taxon>Actinomycetota</taxon>
        <taxon>Actinomycetes</taxon>
        <taxon>Mycobacteriales</taxon>
        <taxon>Mycobacteriaceae</taxon>
        <taxon>Mycobacterium</taxon>
    </lineage>
</organism>
<evidence type="ECO:0000313" key="2">
    <source>
        <dbReference type="Proteomes" id="UP000466894"/>
    </source>
</evidence>
<dbReference type="EMBL" id="AP022583">
    <property type="protein sequence ID" value="BBY05427.1"/>
    <property type="molecule type" value="Genomic_DNA"/>
</dbReference>